<accession>D4H668</accession>
<keyword evidence="2" id="KW-1185">Reference proteome</keyword>
<sequence precursor="true">MKNIIILLMFTLLIVACAHTVSIPREHPEKLDAMPNCADCHDNELQAFSHTKPAFFKKHGAYAKQERLVCNSCHTESYCSDCHTNNDELKPSEKFPDAPLRNSPHRGDYLTLHRIDGKINAAPCAKCHGRQNNERCATCHQ</sequence>
<dbReference type="eggNOG" id="ENOG50342QW">
    <property type="taxonomic scope" value="Bacteria"/>
</dbReference>
<dbReference type="SUPFAM" id="SSF48695">
    <property type="entry name" value="Multiheme cytochromes"/>
    <property type="match status" value="1"/>
</dbReference>
<name>D4H668_DENA2</name>
<dbReference type="Gene3D" id="1.10.1130.10">
    <property type="entry name" value="Flavocytochrome C3, Chain A"/>
    <property type="match status" value="1"/>
</dbReference>
<proteinExistence type="predicted"/>
<dbReference type="InterPro" id="IPR036280">
    <property type="entry name" value="Multihaem_cyt_sf"/>
</dbReference>
<dbReference type="PROSITE" id="PS51257">
    <property type="entry name" value="PROKAR_LIPOPROTEIN"/>
    <property type="match status" value="1"/>
</dbReference>
<evidence type="ECO:0000313" key="1">
    <source>
        <dbReference type="EMBL" id="ADD67714.1"/>
    </source>
</evidence>
<reference evidence="1 2" key="1">
    <citation type="journal article" date="2010" name="Stand. Genomic Sci.">
        <title>Complete genome sequence of Denitrovibrio acetiphilus type strain (N2460).</title>
        <authorList>
            <person name="Kiss H."/>
            <person name="Lang E."/>
            <person name="Lapidus A."/>
            <person name="Copeland A."/>
            <person name="Nolan M."/>
            <person name="Glavina Del Rio T."/>
            <person name="Chen F."/>
            <person name="Lucas S."/>
            <person name="Tice H."/>
            <person name="Cheng J.F."/>
            <person name="Han C."/>
            <person name="Goodwin L."/>
            <person name="Pitluck S."/>
            <person name="Liolios K."/>
            <person name="Pati A."/>
            <person name="Ivanova N."/>
            <person name="Mavromatis K."/>
            <person name="Chen A."/>
            <person name="Palaniappan K."/>
            <person name="Land M."/>
            <person name="Hauser L."/>
            <person name="Chang Y.J."/>
            <person name="Jeffries C.D."/>
            <person name="Detter J.C."/>
            <person name="Brettin T."/>
            <person name="Spring S."/>
            <person name="Rohde M."/>
            <person name="Goker M."/>
            <person name="Woyke T."/>
            <person name="Bristow J."/>
            <person name="Eisen J.A."/>
            <person name="Markowitz V."/>
            <person name="Hugenholtz P."/>
            <person name="Kyrpides N.C."/>
            <person name="Klenk H.P."/>
        </authorList>
    </citation>
    <scope>NUCLEOTIDE SEQUENCE [LARGE SCALE GENOMIC DNA]</scope>
    <source>
        <strain evidence="2">DSM 12809 / NBRC 114555 / N2460</strain>
    </source>
</reference>
<evidence type="ECO:0000313" key="2">
    <source>
        <dbReference type="Proteomes" id="UP000002012"/>
    </source>
</evidence>
<protein>
    <submittedName>
        <fullName evidence="1">Cytochrome c family protein</fullName>
    </submittedName>
</protein>
<dbReference type="RefSeq" id="WP_013010245.1">
    <property type="nucleotide sequence ID" value="NC_013943.1"/>
</dbReference>
<dbReference type="AlphaFoldDB" id="D4H668"/>
<dbReference type="HOGENOM" id="CLU_1822228_0_0_0"/>
<gene>
    <name evidence="1" type="ordered locus">Dacet_0936</name>
</gene>
<organism evidence="1 2">
    <name type="scientific">Denitrovibrio acetiphilus (strain DSM 12809 / NBRC 114555 / N2460)</name>
    <dbReference type="NCBI Taxonomy" id="522772"/>
    <lineage>
        <taxon>Bacteria</taxon>
        <taxon>Pseudomonadati</taxon>
        <taxon>Deferribacterota</taxon>
        <taxon>Deferribacteres</taxon>
        <taxon>Deferribacterales</taxon>
        <taxon>Geovibrionaceae</taxon>
        <taxon>Denitrovibrio</taxon>
    </lineage>
</organism>
<dbReference type="Proteomes" id="UP000002012">
    <property type="component" value="Chromosome"/>
</dbReference>
<dbReference type="PaxDb" id="522772-Dacet_0936"/>
<dbReference type="InParanoid" id="D4H668"/>
<dbReference type="EMBL" id="CP001968">
    <property type="protein sequence ID" value="ADD67714.1"/>
    <property type="molecule type" value="Genomic_DNA"/>
</dbReference>
<dbReference type="STRING" id="522772.Dacet_0936"/>
<dbReference type="KEGG" id="dap:Dacet_0936"/>